<dbReference type="InterPro" id="IPR010982">
    <property type="entry name" value="Lambda_DNA-bd_dom_sf"/>
</dbReference>
<proteinExistence type="predicted"/>
<dbReference type="InterPro" id="IPR028082">
    <property type="entry name" value="Peripla_BP_I"/>
</dbReference>
<reference evidence="6 7" key="1">
    <citation type="submission" date="2024-09" db="EMBL/GenBank/DDBJ databases">
        <authorList>
            <person name="Sun Q."/>
            <person name="Mori K."/>
        </authorList>
    </citation>
    <scope>NUCLEOTIDE SEQUENCE [LARGE SCALE GENOMIC DNA]</scope>
    <source>
        <strain evidence="6 7">JCM 11683</strain>
    </source>
</reference>
<keyword evidence="7" id="KW-1185">Reference proteome</keyword>
<accession>A0ABV5X4V7</accession>
<dbReference type="InterPro" id="IPR000843">
    <property type="entry name" value="HTH_LacI"/>
</dbReference>
<organism evidence="6 7">
    <name type="scientific">Brevibacterium otitidis</name>
    <dbReference type="NCBI Taxonomy" id="53364"/>
    <lineage>
        <taxon>Bacteria</taxon>
        <taxon>Bacillati</taxon>
        <taxon>Actinomycetota</taxon>
        <taxon>Actinomycetes</taxon>
        <taxon>Micrococcales</taxon>
        <taxon>Brevibacteriaceae</taxon>
        <taxon>Brevibacterium</taxon>
    </lineage>
</organism>
<keyword evidence="2" id="KW-0238">DNA-binding</keyword>
<gene>
    <name evidence="6" type="ORF">ACFFN1_12285</name>
</gene>
<evidence type="ECO:0000256" key="1">
    <source>
        <dbReference type="ARBA" id="ARBA00023015"/>
    </source>
</evidence>
<protein>
    <submittedName>
        <fullName evidence="6">Substrate-binding domain-containing protein</fullName>
    </submittedName>
</protein>
<sequence>MRSDITLKQIAAASGLSVSTVSRVLREQPGTSAAARRAVEVALGTLGVRHEDEARTSGTVIAVVHAAPIAGDVDPFESLHLEIVERIFALGWVAVCVQTGPDLASAAEVLESFGVAGAVVLGGGSAGPEAERLAALGVPVIRVSNAGHAGFAQLVLDSREGIRLAVRHLIHLGHRRIGLVVPEDSAASTRVGAFRRAMAEVLHIPATRDQAPVVVAGPGILAGSQAADELLEAQCSAAISCAPSITFGFLESTRRLRLSVPQDLSLLTVGDMPDAELVHPPMSQVTFDWAALAEAALRELERLMRADSRGQQTGGGSSGSTGESRGRSPQLPDYKVSPDLVLRASERALDRR</sequence>
<dbReference type="SUPFAM" id="SSF53822">
    <property type="entry name" value="Periplasmic binding protein-like I"/>
    <property type="match status" value="1"/>
</dbReference>
<evidence type="ECO:0000313" key="7">
    <source>
        <dbReference type="Proteomes" id="UP001589707"/>
    </source>
</evidence>
<dbReference type="Gene3D" id="3.40.50.2300">
    <property type="match status" value="2"/>
</dbReference>
<keyword evidence="3" id="KW-0804">Transcription</keyword>
<dbReference type="Pfam" id="PF13377">
    <property type="entry name" value="Peripla_BP_3"/>
    <property type="match status" value="1"/>
</dbReference>
<dbReference type="InterPro" id="IPR046335">
    <property type="entry name" value="LacI/GalR-like_sensor"/>
</dbReference>
<name>A0ABV5X4V7_9MICO</name>
<dbReference type="Proteomes" id="UP001589707">
    <property type="component" value="Unassembled WGS sequence"/>
</dbReference>
<dbReference type="CDD" id="cd06267">
    <property type="entry name" value="PBP1_LacI_sugar_binding-like"/>
    <property type="match status" value="1"/>
</dbReference>
<dbReference type="Pfam" id="PF00356">
    <property type="entry name" value="LacI"/>
    <property type="match status" value="1"/>
</dbReference>
<evidence type="ECO:0000313" key="6">
    <source>
        <dbReference type="EMBL" id="MFB9777168.1"/>
    </source>
</evidence>
<dbReference type="SMART" id="SM00354">
    <property type="entry name" value="HTH_LACI"/>
    <property type="match status" value="1"/>
</dbReference>
<dbReference type="RefSeq" id="WP_376841072.1">
    <property type="nucleotide sequence ID" value="NZ_JBHMAU010000072.1"/>
</dbReference>
<feature type="domain" description="HTH lacI-type" evidence="5">
    <location>
        <begin position="5"/>
        <end position="47"/>
    </location>
</feature>
<comment type="caution">
    <text evidence="6">The sequence shown here is derived from an EMBL/GenBank/DDBJ whole genome shotgun (WGS) entry which is preliminary data.</text>
</comment>
<evidence type="ECO:0000256" key="2">
    <source>
        <dbReference type="ARBA" id="ARBA00023125"/>
    </source>
</evidence>
<evidence type="ECO:0000256" key="4">
    <source>
        <dbReference type="SAM" id="MobiDB-lite"/>
    </source>
</evidence>
<dbReference type="PANTHER" id="PTHR30146">
    <property type="entry name" value="LACI-RELATED TRANSCRIPTIONAL REPRESSOR"/>
    <property type="match status" value="1"/>
</dbReference>
<keyword evidence="1" id="KW-0805">Transcription regulation</keyword>
<evidence type="ECO:0000256" key="3">
    <source>
        <dbReference type="ARBA" id="ARBA00023163"/>
    </source>
</evidence>
<dbReference type="PROSITE" id="PS50932">
    <property type="entry name" value="HTH_LACI_2"/>
    <property type="match status" value="1"/>
</dbReference>
<dbReference type="SUPFAM" id="SSF47413">
    <property type="entry name" value="lambda repressor-like DNA-binding domains"/>
    <property type="match status" value="1"/>
</dbReference>
<dbReference type="EMBL" id="JBHMAU010000072">
    <property type="protein sequence ID" value="MFB9777168.1"/>
    <property type="molecule type" value="Genomic_DNA"/>
</dbReference>
<feature type="region of interest" description="Disordered" evidence="4">
    <location>
        <begin position="305"/>
        <end position="352"/>
    </location>
</feature>
<dbReference type="PANTHER" id="PTHR30146:SF153">
    <property type="entry name" value="LACTOSE OPERON REPRESSOR"/>
    <property type="match status" value="1"/>
</dbReference>
<dbReference type="Gene3D" id="1.10.260.40">
    <property type="entry name" value="lambda repressor-like DNA-binding domains"/>
    <property type="match status" value="1"/>
</dbReference>
<evidence type="ECO:0000259" key="5">
    <source>
        <dbReference type="PROSITE" id="PS50932"/>
    </source>
</evidence>